<evidence type="ECO:0000313" key="12">
    <source>
        <dbReference type="EMBL" id="SFH40425.1"/>
    </source>
</evidence>
<sequence>MNKEILVVSGYGIDLRVNGGGLKIKQGSVLQGNLQEVLINRGINSIEHLVILSQSGNLTIEAVKWLINQNIAVSFLDEYGNLVTDFMPGNHISGITKRRQATADSNFNIKISSWLLSEKFKGQRETLCYLRIYNQKAKWWNEEREYRIEQALSISLNREQNLTNCLNADSQRVLEAQSAAAYWHCFEGIPLQWSNFKKIPVNWLCIGNRTSPKSGGPRKAIDPLNACLNYLYAILETRVKNSCVINGVDPDFGIIHADHANRASLVFDLMEPVRPKVDRLLLEWMLKRRFDPKDFFETREGICKVGKAVVSDIVPLIKGLSKDITGVIKEYAGFFKNKMVLQKPEEFKKNDKQGFSHKHKAKTEQTKQFVLDFKENRQNKTRKRQVNEELKSNKTGENNLDLTNSSQRQCPECGKIFTPNGNRQKFCCTKHKDVYAKRVRREKRVAEGRCPQCGEPMPEAAKGTYKEKLTYCQKCADYWKKRYEEPIAEFKILN</sequence>
<evidence type="ECO:0000256" key="9">
    <source>
        <dbReference type="ARBA" id="ARBA00038592"/>
    </source>
</evidence>
<evidence type="ECO:0000256" key="1">
    <source>
        <dbReference type="ARBA" id="ARBA00022722"/>
    </source>
</evidence>
<keyword evidence="3 10" id="KW-0255">Endonuclease</keyword>
<accession>A0A1I2ZS34</accession>
<comment type="cofactor">
    <cofactor evidence="10">
        <name>Mg(2+)</name>
        <dbReference type="ChEBI" id="CHEBI:18420"/>
    </cofactor>
    <cofactor evidence="10">
        <name>Mn(2+)</name>
        <dbReference type="ChEBI" id="CHEBI:29035"/>
    </cofactor>
</comment>
<evidence type="ECO:0000256" key="8">
    <source>
        <dbReference type="ARBA" id="ARBA00023211"/>
    </source>
</evidence>
<evidence type="ECO:0000256" key="3">
    <source>
        <dbReference type="ARBA" id="ARBA00022759"/>
    </source>
</evidence>
<comment type="function">
    <text evidence="10">CRISPR (clustered regularly interspaced short palindromic repeat), is an adaptive immune system that provides protection against mobile genetic elements (viruses, transposable elements and conjugative plasmids). CRISPR clusters contain spacers, sequences complementary to antecedent mobile elements, and target invading nucleic acids. CRISPR clusters are transcribed and processed into CRISPR RNA (crRNA). Acts as a dsDNA endonuclease. Involved in the integration of spacer DNA into the CRISPR cassette.</text>
</comment>
<keyword evidence="6 10" id="KW-0051">Antiviral defense</keyword>
<name>A0A1I2ZS34_9FIRM</name>
<keyword evidence="1 10" id="KW-0540">Nuclease</keyword>
<dbReference type="CDD" id="cd09634">
    <property type="entry name" value="Cas1_I-II-III"/>
    <property type="match status" value="1"/>
</dbReference>
<dbReference type="STRING" id="341036.SAMN05660649_05088"/>
<dbReference type="PANTHER" id="PTHR34353:SF2">
    <property type="entry name" value="CRISPR-ASSOCIATED ENDONUCLEASE CAS1 1"/>
    <property type="match status" value="1"/>
</dbReference>
<dbReference type="Gene3D" id="1.20.120.920">
    <property type="entry name" value="CRISPR-associated endonuclease Cas1, C-terminal domain"/>
    <property type="match status" value="1"/>
</dbReference>
<dbReference type="InterPro" id="IPR050646">
    <property type="entry name" value="Cas1"/>
</dbReference>
<gene>
    <name evidence="10" type="primary">cas1</name>
    <name evidence="12" type="ORF">SAMN05660649_05088</name>
</gene>
<dbReference type="Proteomes" id="UP000199337">
    <property type="component" value="Unassembled WGS sequence"/>
</dbReference>
<dbReference type="NCBIfam" id="TIGR00287">
    <property type="entry name" value="cas1"/>
    <property type="match status" value="1"/>
</dbReference>
<dbReference type="InterPro" id="IPR002729">
    <property type="entry name" value="CRISPR-assoc_Cas1"/>
</dbReference>
<evidence type="ECO:0000256" key="2">
    <source>
        <dbReference type="ARBA" id="ARBA00022723"/>
    </source>
</evidence>
<dbReference type="GO" id="GO:0003677">
    <property type="term" value="F:DNA binding"/>
    <property type="evidence" value="ECO:0007669"/>
    <property type="project" value="UniProtKB-KW"/>
</dbReference>
<feature type="binding site" evidence="10">
    <location>
        <position position="271"/>
    </location>
    <ligand>
        <name>Mn(2+)</name>
        <dbReference type="ChEBI" id="CHEBI:29035"/>
    </ligand>
</feature>
<dbReference type="AlphaFoldDB" id="A0A1I2ZS34"/>
<evidence type="ECO:0000256" key="11">
    <source>
        <dbReference type="SAM" id="MobiDB-lite"/>
    </source>
</evidence>
<dbReference type="GO" id="GO:0046872">
    <property type="term" value="F:metal ion binding"/>
    <property type="evidence" value="ECO:0007669"/>
    <property type="project" value="UniProtKB-UniRule"/>
</dbReference>
<dbReference type="RefSeq" id="WP_092476162.1">
    <property type="nucleotide sequence ID" value="NZ_FOOX01000036.1"/>
</dbReference>
<comment type="subunit">
    <text evidence="9 10">Homodimer, forms a heterotetramer with a Cas2 homodimer.</text>
</comment>
<evidence type="ECO:0000256" key="4">
    <source>
        <dbReference type="ARBA" id="ARBA00022801"/>
    </source>
</evidence>
<dbReference type="Pfam" id="PF01867">
    <property type="entry name" value="Cas_Cas1"/>
    <property type="match status" value="1"/>
</dbReference>
<proteinExistence type="inferred from homology"/>
<dbReference type="InterPro" id="IPR042206">
    <property type="entry name" value="CRISPR-assoc_Cas1_C"/>
</dbReference>
<dbReference type="EC" id="3.1.-.-" evidence="10"/>
<keyword evidence="7 10" id="KW-0238">DNA-binding</keyword>
<feature type="binding site" evidence="10">
    <location>
        <position position="175"/>
    </location>
    <ligand>
        <name>Mn(2+)</name>
        <dbReference type="ChEBI" id="CHEBI:29035"/>
    </ligand>
</feature>
<dbReference type="PANTHER" id="PTHR34353">
    <property type="entry name" value="CRISPR-ASSOCIATED ENDONUCLEASE CAS1 1"/>
    <property type="match status" value="1"/>
</dbReference>
<comment type="similarity">
    <text evidence="10">Belongs to the CRISPR-associated endonuclease Cas1 family.</text>
</comment>
<dbReference type="OrthoDB" id="1809923at2"/>
<dbReference type="GO" id="GO:0016787">
    <property type="term" value="F:hydrolase activity"/>
    <property type="evidence" value="ECO:0007669"/>
    <property type="project" value="UniProtKB-KW"/>
</dbReference>
<keyword evidence="8 10" id="KW-0464">Manganese</keyword>
<evidence type="ECO:0000256" key="7">
    <source>
        <dbReference type="ARBA" id="ARBA00023125"/>
    </source>
</evidence>
<reference evidence="13" key="1">
    <citation type="submission" date="2016-10" db="EMBL/GenBank/DDBJ databases">
        <authorList>
            <person name="Varghese N."/>
            <person name="Submissions S."/>
        </authorList>
    </citation>
    <scope>NUCLEOTIDE SEQUENCE [LARGE SCALE GENOMIC DNA]</scope>
    <source>
        <strain evidence="13">DSM 17038</strain>
    </source>
</reference>
<protein>
    <recommendedName>
        <fullName evidence="10">CRISPR-associated endonuclease Cas1</fullName>
        <ecNumber evidence="10">3.1.-.-</ecNumber>
    </recommendedName>
</protein>
<dbReference type="InterPro" id="IPR042211">
    <property type="entry name" value="CRISPR-assoc_Cas1_N"/>
</dbReference>
<evidence type="ECO:0000256" key="10">
    <source>
        <dbReference type="HAMAP-Rule" id="MF_01470"/>
    </source>
</evidence>
<feature type="region of interest" description="Disordered" evidence="11">
    <location>
        <begin position="377"/>
        <end position="401"/>
    </location>
</feature>
<feature type="binding site" evidence="10">
    <location>
        <position position="256"/>
    </location>
    <ligand>
        <name>Mn(2+)</name>
        <dbReference type="ChEBI" id="CHEBI:29035"/>
    </ligand>
</feature>
<dbReference type="HAMAP" id="MF_01470">
    <property type="entry name" value="Cas1"/>
    <property type="match status" value="1"/>
</dbReference>
<dbReference type="GO" id="GO:0004519">
    <property type="term" value="F:endonuclease activity"/>
    <property type="evidence" value="ECO:0007669"/>
    <property type="project" value="UniProtKB-UniRule"/>
</dbReference>
<dbReference type="EMBL" id="FOOX01000036">
    <property type="protein sequence ID" value="SFH40425.1"/>
    <property type="molecule type" value="Genomic_DNA"/>
</dbReference>
<evidence type="ECO:0000256" key="5">
    <source>
        <dbReference type="ARBA" id="ARBA00022842"/>
    </source>
</evidence>
<keyword evidence="5 10" id="KW-0460">Magnesium</keyword>
<dbReference type="Gene3D" id="3.100.10.20">
    <property type="entry name" value="CRISPR-associated endonuclease Cas1, N-terminal domain"/>
    <property type="match status" value="1"/>
</dbReference>
<evidence type="ECO:0000313" key="13">
    <source>
        <dbReference type="Proteomes" id="UP000199337"/>
    </source>
</evidence>
<feature type="compositionally biased region" description="Basic and acidic residues" evidence="11">
    <location>
        <begin position="385"/>
        <end position="394"/>
    </location>
</feature>
<keyword evidence="4 10" id="KW-0378">Hydrolase</keyword>
<organism evidence="12 13">
    <name type="scientific">Desulfotruncus arcticus DSM 17038</name>
    <dbReference type="NCBI Taxonomy" id="1121424"/>
    <lineage>
        <taxon>Bacteria</taxon>
        <taxon>Bacillati</taxon>
        <taxon>Bacillota</taxon>
        <taxon>Clostridia</taxon>
        <taxon>Eubacteriales</taxon>
        <taxon>Desulfallaceae</taxon>
        <taxon>Desulfotruncus</taxon>
    </lineage>
</organism>
<keyword evidence="2 10" id="KW-0479">Metal-binding</keyword>
<dbReference type="GO" id="GO:0051607">
    <property type="term" value="P:defense response to virus"/>
    <property type="evidence" value="ECO:0007669"/>
    <property type="project" value="UniProtKB-UniRule"/>
</dbReference>
<evidence type="ECO:0000256" key="6">
    <source>
        <dbReference type="ARBA" id="ARBA00023118"/>
    </source>
</evidence>
<keyword evidence="13" id="KW-1185">Reference proteome</keyword>
<dbReference type="GO" id="GO:0043571">
    <property type="term" value="P:maintenance of CRISPR repeat elements"/>
    <property type="evidence" value="ECO:0007669"/>
    <property type="project" value="UniProtKB-UniRule"/>
</dbReference>